<dbReference type="RefSeq" id="WP_011469318.1">
    <property type="nucleotide sequence ID" value="NC_007912.1"/>
</dbReference>
<dbReference type="KEGG" id="sde:Sde_2845"/>
<evidence type="ECO:0000313" key="2">
    <source>
        <dbReference type="Proteomes" id="UP000001947"/>
    </source>
</evidence>
<dbReference type="STRING" id="203122.Sde_2845"/>
<keyword evidence="2" id="KW-1185">Reference proteome</keyword>
<organism evidence="1 2">
    <name type="scientific">Saccharophagus degradans (strain 2-40 / ATCC 43961 / DSM 17024)</name>
    <dbReference type="NCBI Taxonomy" id="203122"/>
    <lineage>
        <taxon>Bacteria</taxon>
        <taxon>Pseudomonadati</taxon>
        <taxon>Pseudomonadota</taxon>
        <taxon>Gammaproteobacteria</taxon>
        <taxon>Cellvibrionales</taxon>
        <taxon>Cellvibrionaceae</taxon>
        <taxon>Saccharophagus</taxon>
    </lineage>
</organism>
<reference evidence="1 2" key="1">
    <citation type="journal article" date="2008" name="PLoS Genet.">
        <title>Complete genome sequence of the complex carbohydrate-degrading marine bacterium, Saccharophagus degradans strain 2-40 T.</title>
        <authorList>
            <person name="Weiner R.M."/>
            <person name="Taylor L.E.II."/>
            <person name="Henrissat B."/>
            <person name="Hauser L."/>
            <person name="Land M."/>
            <person name="Coutinho P.M."/>
            <person name="Rancurel C."/>
            <person name="Saunders E.H."/>
            <person name="Longmire A.G."/>
            <person name="Zhang H."/>
            <person name="Bayer E.A."/>
            <person name="Gilbert H.J."/>
            <person name="Larimer F."/>
            <person name="Zhulin I.B."/>
            <person name="Ekborg N.A."/>
            <person name="Lamed R."/>
            <person name="Richardson P.M."/>
            <person name="Borovok I."/>
            <person name="Hutcheson S."/>
        </authorList>
    </citation>
    <scope>NUCLEOTIDE SEQUENCE [LARGE SCALE GENOMIC DNA]</scope>
    <source>
        <strain evidence="2">2-40 / ATCC 43961 / DSM 17024</strain>
    </source>
</reference>
<dbReference type="EMBL" id="CP000282">
    <property type="protein sequence ID" value="ABD82102.1"/>
    <property type="molecule type" value="Genomic_DNA"/>
</dbReference>
<accession>Q21GS7</accession>
<evidence type="ECO:0000313" key="1">
    <source>
        <dbReference type="EMBL" id="ABD82102.1"/>
    </source>
</evidence>
<evidence type="ECO:0008006" key="3">
    <source>
        <dbReference type="Google" id="ProtNLM"/>
    </source>
</evidence>
<protein>
    <recommendedName>
        <fullName evidence="3">Outer membrane protein beta-barrel domain-containing protein</fullName>
    </recommendedName>
</protein>
<proteinExistence type="predicted"/>
<gene>
    <name evidence="1" type="ordered locus">Sde_2845</name>
</gene>
<dbReference type="Proteomes" id="UP000001947">
    <property type="component" value="Chromosome"/>
</dbReference>
<dbReference type="AlphaFoldDB" id="Q21GS7"/>
<dbReference type="OrthoDB" id="6399900at2"/>
<dbReference type="HOGENOM" id="CLU_1377273_0_0_6"/>
<dbReference type="GeneID" id="98614496"/>
<name>Q21GS7_SACD2</name>
<sequence length="210" mass="23215">MIINPFSLVKGQKTLGAWLFACCALIYSGCAFSVKDAFPYDEYRGYAAIGQITLADTVLNQGIDTTAQALRFGSEKQQKHWLLAGGVSAFLYHDNAKFTQQVNNTNGSGNSVSSTAGAVNLYVEGGYHYSLLSSVQIAFTAGYEHQLFSSRGIINCRNCYEEPIKVNTGFYLQPRLTYSPSKHWYIGAYVSQYIDVTVQQNMAFVIGRAY</sequence>